<feature type="transmembrane region" description="Helical" evidence="6">
    <location>
        <begin position="146"/>
        <end position="165"/>
    </location>
</feature>
<dbReference type="InterPro" id="IPR050833">
    <property type="entry name" value="Poly_Biosynth_Transport"/>
</dbReference>
<dbReference type="OrthoDB" id="103403at2"/>
<reference evidence="7 8" key="1">
    <citation type="submission" date="2012-04" db="EMBL/GenBank/DDBJ databases">
        <authorList>
            <person name="Harkins D.M."/>
            <person name="Madupu R."/>
            <person name="Durkin A.S."/>
            <person name="Torralba M."/>
            <person name="Methe B."/>
            <person name="Sutton G.G."/>
            <person name="Nelson K.E."/>
        </authorList>
    </citation>
    <scope>NUCLEOTIDE SEQUENCE [LARGE SCALE GENOMIC DNA]</scope>
    <source>
        <strain evidence="7 8">HK411</strain>
    </source>
</reference>
<feature type="transmembrane region" description="Helical" evidence="6">
    <location>
        <begin position="257"/>
        <end position="274"/>
    </location>
</feature>
<keyword evidence="3 6" id="KW-0812">Transmembrane</keyword>
<dbReference type="Proteomes" id="UP000003345">
    <property type="component" value="Unassembled WGS sequence"/>
</dbReference>
<sequence length="430" mass="49040">MSAFDKKVISNSIWIVAEKAVSIFGLIFVNSMVAKYIGSENFGKLNLGVSLFAIVQIFAYFGCRDIIFQRASSKVLSAWSLIDKTRYIRDGAFFISAIPIIIYLYFFSDLLTFYFSLASAIATYIAVHDLYSIYFNAKLQSYINTITNVIGLVVGLSVRFLIAIAELNILWLTLPIILLTLIPFLIRWYMFYFIEKKSTFTRFTSIYNRYLFFNGAKLLPYTLSVAIFTRLSQLFLSALVGMSALGIYSVITTIGNGLSVVVSAIVASLSVRVFSEKNDYEVNIILTKAAVVVTILFLLFLGFLYFFKDRIIELLYGSEYKLVADYLPLYAVTILFATYSGLSEKYILRLKGYDYLFKKMIVLLIIAIPISYTFISILGLKGGILSTILIECLTTTILNYFFRKGEIIRLHMFIIKNFFNINIWRINIKC</sequence>
<feature type="transmembrane region" description="Helical" evidence="6">
    <location>
        <begin position="113"/>
        <end position="134"/>
    </location>
</feature>
<keyword evidence="5 6" id="KW-0472">Membrane</keyword>
<comment type="subcellular location">
    <subcellularLocation>
        <location evidence="1">Cell membrane</location>
        <topology evidence="1">Multi-pass membrane protein</topology>
    </subcellularLocation>
</comment>
<dbReference type="PANTHER" id="PTHR30250:SF11">
    <property type="entry name" value="O-ANTIGEN TRANSPORTER-RELATED"/>
    <property type="match status" value="1"/>
</dbReference>
<comment type="caution">
    <text evidence="7">The sequence shown here is derived from an EMBL/GenBank/DDBJ whole genome shotgun (WGS) entry which is preliminary data.</text>
</comment>
<dbReference type="eggNOG" id="COG2244">
    <property type="taxonomic scope" value="Bacteria"/>
</dbReference>
<evidence type="ECO:0000256" key="1">
    <source>
        <dbReference type="ARBA" id="ARBA00004651"/>
    </source>
</evidence>
<evidence type="ECO:0000256" key="3">
    <source>
        <dbReference type="ARBA" id="ARBA00022692"/>
    </source>
</evidence>
<evidence type="ECO:0000313" key="8">
    <source>
        <dbReference type="Proteomes" id="UP000003345"/>
    </source>
</evidence>
<feature type="transmembrane region" description="Helical" evidence="6">
    <location>
        <begin position="87"/>
        <end position="107"/>
    </location>
</feature>
<dbReference type="PATRIC" id="fig|1095743.3.peg.1455"/>
<evidence type="ECO:0000256" key="4">
    <source>
        <dbReference type="ARBA" id="ARBA00022989"/>
    </source>
</evidence>
<accession>I2NF40</accession>
<feature type="transmembrane region" description="Helical" evidence="6">
    <location>
        <begin position="286"/>
        <end position="307"/>
    </location>
</feature>
<dbReference type="AlphaFoldDB" id="I2NF40"/>
<evidence type="ECO:0000313" key="7">
    <source>
        <dbReference type="EMBL" id="EIG24451.1"/>
    </source>
</evidence>
<name>I2NF40_9PAST</name>
<feature type="transmembrane region" description="Helical" evidence="6">
    <location>
        <begin position="327"/>
        <end position="348"/>
    </location>
</feature>
<feature type="transmembrane region" description="Helical" evidence="6">
    <location>
        <begin position="171"/>
        <end position="194"/>
    </location>
</feature>
<feature type="transmembrane region" description="Helical" evidence="6">
    <location>
        <begin position="45"/>
        <end position="67"/>
    </location>
</feature>
<keyword evidence="2" id="KW-1003">Cell membrane</keyword>
<keyword evidence="4 6" id="KW-1133">Transmembrane helix</keyword>
<protein>
    <submittedName>
        <fullName evidence="7">Polysaccharide biosynthesis protein</fullName>
    </submittedName>
</protein>
<dbReference type="RefSeq" id="WP_005709471.1">
    <property type="nucleotide sequence ID" value="NZ_AJMU01000067.1"/>
</dbReference>
<dbReference type="Pfam" id="PF13440">
    <property type="entry name" value="Polysacc_synt_3"/>
    <property type="match status" value="1"/>
</dbReference>
<feature type="transmembrane region" description="Helical" evidence="6">
    <location>
        <begin position="360"/>
        <end position="378"/>
    </location>
</feature>
<dbReference type="PANTHER" id="PTHR30250">
    <property type="entry name" value="PST FAMILY PREDICTED COLANIC ACID TRANSPORTER"/>
    <property type="match status" value="1"/>
</dbReference>
<evidence type="ECO:0000256" key="5">
    <source>
        <dbReference type="ARBA" id="ARBA00023136"/>
    </source>
</evidence>
<dbReference type="GO" id="GO:0005886">
    <property type="term" value="C:plasma membrane"/>
    <property type="evidence" value="ECO:0007669"/>
    <property type="project" value="UniProtKB-SubCell"/>
</dbReference>
<gene>
    <name evidence="7" type="ORF">HMPREF1054_0446</name>
</gene>
<evidence type="ECO:0000256" key="6">
    <source>
        <dbReference type="SAM" id="Phobius"/>
    </source>
</evidence>
<evidence type="ECO:0000256" key="2">
    <source>
        <dbReference type="ARBA" id="ARBA00022475"/>
    </source>
</evidence>
<dbReference type="EMBL" id="AJMU01000067">
    <property type="protein sequence ID" value="EIG24451.1"/>
    <property type="molecule type" value="Genomic_DNA"/>
</dbReference>
<feature type="transmembrane region" description="Helical" evidence="6">
    <location>
        <begin position="384"/>
        <end position="402"/>
    </location>
</feature>
<organism evidence="7 8">
    <name type="scientific">Haemophilus paraphrohaemolyticus HK411</name>
    <dbReference type="NCBI Taxonomy" id="1095743"/>
    <lineage>
        <taxon>Bacteria</taxon>
        <taxon>Pseudomonadati</taxon>
        <taxon>Pseudomonadota</taxon>
        <taxon>Gammaproteobacteria</taxon>
        <taxon>Pasteurellales</taxon>
        <taxon>Pasteurellaceae</taxon>
        <taxon>Haemophilus</taxon>
    </lineage>
</organism>
<feature type="transmembrane region" description="Helical" evidence="6">
    <location>
        <begin position="12"/>
        <end position="33"/>
    </location>
</feature>
<proteinExistence type="predicted"/>